<dbReference type="AlphaFoldDB" id="A0A2H3DU86"/>
<name>A0A2H3DU86_ARMGA</name>
<evidence type="ECO:0000313" key="1">
    <source>
        <dbReference type="EMBL" id="PBK98775.1"/>
    </source>
</evidence>
<gene>
    <name evidence="1" type="ORF">ARMGADRAFT_589088</name>
</gene>
<keyword evidence="2" id="KW-1185">Reference proteome</keyword>
<organism evidence="1 2">
    <name type="scientific">Armillaria gallica</name>
    <name type="common">Bulbous honey fungus</name>
    <name type="synonym">Armillaria bulbosa</name>
    <dbReference type="NCBI Taxonomy" id="47427"/>
    <lineage>
        <taxon>Eukaryota</taxon>
        <taxon>Fungi</taxon>
        <taxon>Dikarya</taxon>
        <taxon>Basidiomycota</taxon>
        <taxon>Agaricomycotina</taxon>
        <taxon>Agaricomycetes</taxon>
        <taxon>Agaricomycetidae</taxon>
        <taxon>Agaricales</taxon>
        <taxon>Marasmiineae</taxon>
        <taxon>Physalacriaceae</taxon>
        <taxon>Armillaria</taxon>
    </lineage>
</organism>
<dbReference type="EMBL" id="KZ293648">
    <property type="protein sequence ID" value="PBK98775.1"/>
    <property type="molecule type" value="Genomic_DNA"/>
</dbReference>
<dbReference type="InParanoid" id="A0A2H3DU86"/>
<sequence>MAFPVHVVVYSYQNLTLIRPIAIIAASEPTTQDMLKTSDRGILERWIQDGQLSRVPELQLAGPGLMHLYGAGPLVVDKAFCRGQKKARCGVSNVIPSNKSLSRVEEIALRLIKTPYSQLGLYLFGHLSWTADEPQTKYYVHWSVICLRVDGQNLPEMGSNERCA</sequence>
<proteinExistence type="predicted"/>
<evidence type="ECO:0000313" key="2">
    <source>
        <dbReference type="Proteomes" id="UP000217790"/>
    </source>
</evidence>
<accession>A0A2H3DU86</accession>
<dbReference type="OrthoDB" id="10507730at2759"/>
<dbReference type="Proteomes" id="UP000217790">
    <property type="component" value="Unassembled WGS sequence"/>
</dbReference>
<protein>
    <submittedName>
        <fullName evidence="1">Uncharacterized protein</fullName>
    </submittedName>
</protein>
<reference evidence="2" key="1">
    <citation type="journal article" date="2017" name="Nat. Ecol. Evol.">
        <title>Genome expansion and lineage-specific genetic innovations in the forest pathogenic fungi Armillaria.</title>
        <authorList>
            <person name="Sipos G."/>
            <person name="Prasanna A.N."/>
            <person name="Walter M.C."/>
            <person name="O'Connor E."/>
            <person name="Balint B."/>
            <person name="Krizsan K."/>
            <person name="Kiss B."/>
            <person name="Hess J."/>
            <person name="Varga T."/>
            <person name="Slot J."/>
            <person name="Riley R."/>
            <person name="Boka B."/>
            <person name="Rigling D."/>
            <person name="Barry K."/>
            <person name="Lee J."/>
            <person name="Mihaltcheva S."/>
            <person name="LaButti K."/>
            <person name="Lipzen A."/>
            <person name="Waldron R."/>
            <person name="Moloney N.M."/>
            <person name="Sperisen C."/>
            <person name="Kredics L."/>
            <person name="Vagvoelgyi C."/>
            <person name="Patrignani A."/>
            <person name="Fitzpatrick D."/>
            <person name="Nagy I."/>
            <person name="Doyle S."/>
            <person name="Anderson J.B."/>
            <person name="Grigoriev I.V."/>
            <person name="Gueldener U."/>
            <person name="Muensterkoetter M."/>
            <person name="Nagy L.G."/>
        </authorList>
    </citation>
    <scope>NUCLEOTIDE SEQUENCE [LARGE SCALE GENOMIC DNA]</scope>
    <source>
        <strain evidence="2">Ar21-2</strain>
    </source>
</reference>